<evidence type="ECO:0000256" key="4">
    <source>
        <dbReference type="ARBA" id="ARBA00022679"/>
    </source>
</evidence>
<dbReference type="Proteomes" id="UP000548326">
    <property type="component" value="Unassembled WGS sequence"/>
</dbReference>
<dbReference type="CDD" id="cd00761">
    <property type="entry name" value="Glyco_tranf_GTA_type"/>
    <property type="match status" value="1"/>
</dbReference>
<evidence type="ECO:0000313" key="8">
    <source>
        <dbReference type="EMBL" id="MBB6130256.1"/>
    </source>
</evidence>
<feature type="transmembrane region" description="Helical" evidence="6">
    <location>
        <begin position="273"/>
        <end position="295"/>
    </location>
</feature>
<dbReference type="InterPro" id="IPR029044">
    <property type="entry name" value="Nucleotide-diphossugar_trans"/>
</dbReference>
<feature type="transmembrane region" description="Helical" evidence="6">
    <location>
        <begin position="326"/>
        <end position="347"/>
    </location>
</feature>
<evidence type="ECO:0000256" key="2">
    <source>
        <dbReference type="ARBA" id="ARBA00022475"/>
    </source>
</evidence>
<dbReference type="GO" id="GO:0005886">
    <property type="term" value="C:plasma membrane"/>
    <property type="evidence" value="ECO:0007669"/>
    <property type="project" value="UniProtKB-SubCell"/>
</dbReference>
<accession>A0A841JKX3</accession>
<feature type="transmembrane region" description="Helical" evidence="6">
    <location>
        <begin position="302"/>
        <end position="320"/>
    </location>
</feature>
<feature type="transmembrane region" description="Helical" evidence="6">
    <location>
        <begin position="6"/>
        <end position="24"/>
    </location>
</feature>
<dbReference type="Pfam" id="PF00535">
    <property type="entry name" value="Glycos_transf_2"/>
    <property type="match status" value="1"/>
</dbReference>
<sequence length="362" mass="41048">MIIAISITLFFIILRFTVTLFNFISNPKLHRVSKAYQDKVSILIPARNEADNILVLLQSIHQQEYQNYEVIILDDESTDDTYVVCSAFAESHPRFRVIKGDKLPEGWIGKNHACHQLAQHADGKYLLFLDADEEVKQGLINSAVHRMHLHQLGLLSLFTNQQMETPGERAVVPLMHFILLNLLPVRLIYLVKNASVAAASGQFMLFDAAIYHQHQWHKAVKNKVVEDVEIMRLIKANAYNGEALLANGMISCRMYKSYNEAINGFSKNFLAAFNYSIIGFLIYIVLIIGGPMIVIMTLNLPLLFFMLGLIALSRIMISLLSDQSPVSNIIMHPVQMFNMLIIAGLSIQKHLTKTTVWKGRRI</sequence>
<evidence type="ECO:0000313" key="9">
    <source>
        <dbReference type="Proteomes" id="UP000548326"/>
    </source>
</evidence>
<feature type="domain" description="Glycosyltransferase 2-like" evidence="7">
    <location>
        <begin position="41"/>
        <end position="152"/>
    </location>
</feature>
<gene>
    <name evidence="8" type="ORF">HDF22_004396</name>
</gene>
<evidence type="ECO:0000256" key="5">
    <source>
        <dbReference type="ARBA" id="ARBA00023136"/>
    </source>
</evidence>
<dbReference type="Gene3D" id="3.90.550.10">
    <property type="entry name" value="Spore Coat Polysaccharide Biosynthesis Protein SpsA, Chain A"/>
    <property type="match status" value="1"/>
</dbReference>
<keyword evidence="6" id="KW-0812">Transmembrane</keyword>
<keyword evidence="5 6" id="KW-0472">Membrane</keyword>
<dbReference type="GO" id="GO:0016757">
    <property type="term" value="F:glycosyltransferase activity"/>
    <property type="evidence" value="ECO:0007669"/>
    <property type="project" value="UniProtKB-KW"/>
</dbReference>
<keyword evidence="4 8" id="KW-0808">Transferase</keyword>
<reference evidence="8 9" key="1">
    <citation type="submission" date="2020-08" db="EMBL/GenBank/DDBJ databases">
        <title>Genomic Encyclopedia of Type Strains, Phase IV (KMG-V): Genome sequencing to study the core and pangenomes of soil and plant-associated prokaryotes.</title>
        <authorList>
            <person name="Whitman W."/>
        </authorList>
    </citation>
    <scope>NUCLEOTIDE SEQUENCE [LARGE SCALE GENOMIC DNA]</scope>
    <source>
        <strain evidence="8 9">MP601</strain>
    </source>
</reference>
<proteinExistence type="predicted"/>
<dbReference type="SUPFAM" id="SSF53448">
    <property type="entry name" value="Nucleotide-diphospho-sugar transferases"/>
    <property type="match status" value="1"/>
</dbReference>
<evidence type="ECO:0000256" key="1">
    <source>
        <dbReference type="ARBA" id="ARBA00004236"/>
    </source>
</evidence>
<dbReference type="AlphaFoldDB" id="A0A841JKX3"/>
<organism evidence="8 9">
    <name type="scientific">Mucilaginibacter lappiensis</name>
    <dbReference type="NCBI Taxonomy" id="354630"/>
    <lineage>
        <taxon>Bacteria</taxon>
        <taxon>Pseudomonadati</taxon>
        <taxon>Bacteroidota</taxon>
        <taxon>Sphingobacteriia</taxon>
        <taxon>Sphingobacteriales</taxon>
        <taxon>Sphingobacteriaceae</taxon>
        <taxon>Mucilaginibacter</taxon>
    </lineage>
</organism>
<dbReference type="PANTHER" id="PTHR43646">
    <property type="entry name" value="GLYCOSYLTRANSFERASE"/>
    <property type="match status" value="1"/>
</dbReference>
<keyword evidence="3" id="KW-0328">Glycosyltransferase</keyword>
<keyword evidence="6" id="KW-1133">Transmembrane helix</keyword>
<evidence type="ECO:0000259" key="7">
    <source>
        <dbReference type="Pfam" id="PF00535"/>
    </source>
</evidence>
<comment type="subcellular location">
    <subcellularLocation>
        <location evidence="1">Cell membrane</location>
    </subcellularLocation>
</comment>
<evidence type="ECO:0000256" key="6">
    <source>
        <dbReference type="SAM" id="Phobius"/>
    </source>
</evidence>
<dbReference type="RefSeq" id="WP_183589109.1">
    <property type="nucleotide sequence ID" value="NZ_JACHCA010000014.1"/>
</dbReference>
<evidence type="ECO:0000256" key="3">
    <source>
        <dbReference type="ARBA" id="ARBA00022676"/>
    </source>
</evidence>
<comment type="caution">
    <text evidence="8">The sequence shown here is derived from an EMBL/GenBank/DDBJ whole genome shotgun (WGS) entry which is preliminary data.</text>
</comment>
<dbReference type="PANTHER" id="PTHR43646:SF2">
    <property type="entry name" value="GLYCOSYLTRANSFERASE 2-LIKE DOMAIN-CONTAINING PROTEIN"/>
    <property type="match status" value="1"/>
</dbReference>
<keyword evidence="2" id="KW-1003">Cell membrane</keyword>
<dbReference type="EMBL" id="JACHCA010000014">
    <property type="protein sequence ID" value="MBB6130256.1"/>
    <property type="molecule type" value="Genomic_DNA"/>
</dbReference>
<dbReference type="InterPro" id="IPR001173">
    <property type="entry name" value="Glyco_trans_2-like"/>
</dbReference>
<name>A0A841JKX3_9SPHI</name>
<protein>
    <submittedName>
        <fullName evidence="8">Chlorobactene glucosyltransferase</fullName>
    </submittedName>
</protein>